<dbReference type="SMART" id="SM00471">
    <property type="entry name" value="HDc"/>
    <property type="match status" value="1"/>
</dbReference>
<dbReference type="InterPro" id="IPR006675">
    <property type="entry name" value="HDIG_dom"/>
</dbReference>
<gene>
    <name evidence="4" type="ORF">OJ997_23035</name>
</gene>
<evidence type="ECO:0000259" key="3">
    <source>
        <dbReference type="PROSITE" id="PS51832"/>
    </source>
</evidence>
<accession>A0A9X3NDI0</accession>
<dbReference type="InterPro" id="IPR029787">
    <property type="entry name" value="Nucleotide_cyclase"/>
</dbReference>
<dbReference type="NCBIfam" id="TIGR00254">
    <property type="entry name" value="GGDEF"/>
    <property type="match status" value="1"/>
</dbReference>
<evidence type="ECO:0000256" key="1">
    <source>
        <dbReference type="SAM" id="Phobius"/>
    </source>
</evidence>
<dbReference type="NCBIfam" id="TIGR00277">
    <property type="entry name" value="HDIG"/>
    <property type="match status" value="1"/>
</dbReference>
<dbReference type="SUPFAM" id="SSF55073">
    <property type="entry name" value="Nucleotide cyclase"/>
    <property type="match status" value="1"/>
</dbReference>
<organism evidence="4 5">
    <name type="scientific">Solirubrobacter phytolaccae</name>
    <dbReference type="NCBI Taxonomy" id="1404360"/>
    <lineage>
        <taxon>Bacteria</taxon>
        <taxon>Bacillati</taxon>
        <taxon>Actinomycetota</taxon>
        <taxon>Thermoleophilia</taxon>
        <taxon>Solirubrobacterales</taxon>
        <taxon>Solirubrobacteraceae</taxon>
        <taxon>Solirubrobacter</taxon>
    </lineage>
</organism>
<feature type="transmembrane region" description="Helical" evidence="1">
    <location>
        <begin position="169"/>
        <end position="191"/>
    </location>
</feature>
<comment type="caution">
    <text evidence="4">The sequence shown here is derived from an EMBL/GenBank/DDBJ whole genome shotgun (WGS) entry which is preliminary data.</text>
</comment>
<dbReference type="Gene3D" id="1.10.3210.10">
    <property type="entry name" value="Hypothetical protein af1432"/>
    <property type="match status" value="1"/>
</dbReference>
<keyword evidence="1" id="KW-0472">Membrane</keyword>
<dbReference type="PANTHER" id="PTHR43155">
    <property type="entry name" value="CYCLIC DI-GMP PHOSPHODIESTERASE PA4108-RELATED"/>
    <property type="match status" value="1"/>
</dbReference>
<feature type="transmembrane region" description="Helical" evidence="1">
    <location>
        <begin position="22"/>
        <end position="44"/>
    </location>
</feature>
<dbReference type="CDD" id="cd00077">
    <property type="entry name" value="HDc"/>
    <property type="match status" value="1"/>
</dbReference>
<evidence type="ECO:0000313" key="4">
    <source>
        <dbReference type="EMBL" id="MDA0183204.1"/>
    </source>
</evidence>
<dbReference type="PROSITE" id="PS50887">
    <property type="entry name" value="GGDEF"/>
    <property type="match status" value="1"/>
</dbReference>
<dbReference type="InterPro" id="IPR043128">
    <property type="entry name" value="Rev_trsase/Diguanyl_cyclase"/>
</dbReference>
<keyword evidence="1" id="KW-0812">Transmembrane</keyword>
<dbReference type="InterPro" id="IPR003607">
    <property type="entry name" value="HD/PDEase_dom"/>
</dbReference>
<dbReference type="SMART" id="SM00267">
    <property type="entry name" value="GGDEF"/>
    <property type="match status" value="1"/>
</dbReference>
<sequence length="573" mass="61809">MLTAQVPLTPDDVLCTVHRPTALFTIAVWGGVLAVLVMACGLVIGARDAAEASRHASASDRISDAYREAYVAHGREQSALLTRDATAHVRAVADVDAALAEVGPDAKSLRAEHMTYRRFAGQVFADTASADVARALSAYIGNTIAREADDATDGARGLGEQASAKLDRVIRGAMIVIVAAAGIFTLLGLLLRTQRRRLNAARAEELERLAKMASTDPLTGLRNHRVFHEDLARELQHAARTGLPLALALVDLDDLKTLNDTQGHQAGDERIRALADTLRATMRGADQAYRIGGDEFAVILPDTRAWGALEFAQRLRAELPGFTATAGIAEAEALRPRDELIREADMALLRAKALRQHAAIYTREMEPRGDAPRVDERHTQTLASALARAVDAKDSYTRSHCQTVSQLAALIATELGFAGDRLARMRLAGLLHDVGKIGVPDSILNKPAGLTDDEYEVMQEHAVLGYEIVQAAGLPQEAQWVRHHHERVDGRGYPDGLVGDAIPLESRIILVADAYEAMTSDRPYRTAPGQAFAVEELRRGAGTQFDAHVVDALCRVLDRLGATAEPISHAALA</sequence>
<evidence type="ECO:0000259" key="2">
    <source>
        <dbReference type="PROSITE" id="PS50887"/>
    </source>
</evidence>
<proteinExistence type="predicted"/>
<dbReference type="Gene3D" id="3.30.70.270">
    <property type="match status" value="1"/>
</dbReference>
<feature type="domain" description="GGDEF" evidence="2">
    <location>
        <begin position="243"/>
        <end position="364"/>
    </location>
</feature>
<protein>
    <submittedName>
        <fullName evidence="4">Diguanylate cyclase</fullName>
    </submittedName>
</protein>
<dbReference type="Pfam" id="PF00990">
    <property type="entry name" value="GGDEF"/>
    <property type="match status" value="1"/>
</dbReference>
<dbReference type="SUPFAM" id="SSF109604">
    <property type="entry name" value="HD-domain/PDEase-like"/>
    <property type="match status" value="1"/>
</dbReference>
<dbReference type="PROSITE" id="PS51832">
    <property type="entry name" value="HD_GYP"/>
    <property type="match status" value="1"/>
</dbReference>
<dbReference type="RefSeq" id="WP_270027600.1">
    <property type="nucleotide sequence ID" value="NZ_JAPDDP010000048.1"/>
</dbReference>
<dbReference type="Pfam" id="PF13487">
    <property type="entry name" value="HD_5"/>
    <property type="match status" value="1"/>
</dbReference>
<dbReference type="Proteomes" id="UP001147653">
    <property type="component" value="Unassembled WGS sequence"/>
</dbReference>
<name>A0A9X3NDI0_9ACTN</name>
<feature type="domain" description="HD-GYP" evidence="3">
    <location>
        <begin position="375"/>
        <end position="569"/>
    </location>
</feature>
<evidence type="ECO:0000313" key="5">
    <source>
        <dbReference type="Proteomes" id="UP001147653"/>
    </source>
</evidence>
<dbReference type="InterPro" id="IPR037522">
    <property type="entry name" value="HD_GYP_dom"/>
</dbReference>
<dbReference type="CDD" id="cd01949">
    <property type="entry name" value="GGDEF"/>
    <property type="match status" value="1"/>
</dbReference>
<reference evidence="4" key="1">
    <citation type="submission" date="2022-10" db="EMBL/GenBank/DDBJ databases">
        <title>The WGS of Solirubrobacter phytolaccae KCTC 29190.</title>
        <authorList>
            <person name="Jiang Z."/>
        </authorList>
    </citation>
    <scope>NUCLEOTIDE SEQUENCE</scope>
    <source>
        <strain evidence="4">KCTC 29190</strain>
    </source>
</reference>
<dbReference type="EMBL" id="JAPDDP010000048">
    <property type="protein sequence ID" value="MDA0183204.1"/>
    <property type="molecule type" value="Genomic_DNA"/>
</dbReference>
<keyword evidence="1" id="KW-1133">Transmembrane helix</keyword>
<dbReference type="AlphaFoldDB" id="A0A9X3NDI0"/>
<dbReference type="InterPro" id="IPR000160">
    <property type="entry name" value="GGDEF_dom"/>
</dbReference>
<keyword evidence="5" id="KW-1185">Reference proteome</keyword>